<dbReference type="InterPro" id="IPR035979">
    <property type="entry name" value="RBD_domain_sf"/>
</dbReference>
<dbReference type="STRING" id="7719.ENSCINP00000003753"/>
<dbReference type="InterPro" id="IPR000504">
    <property type="entry name" value="RRM_dom"/>
</dbReference>
<dbReference type="InParanoid" id="F6T6Y7"/>
<evidence type="ECO:0000256" key="3">
    <source>
        <dbReference type="ARBA" id="ARBA00023242"/>
    </source>
</evidence>
<keyword evidence="3" id="KW-0539">Nucleus</keyword>
<dbReference type="CDD" id="cd12307">
    <property type="entry name" value="RRM_NIFK_like"/>
    <property type="match status" value="1"/>
</dbReference>
<dbReference type="InterPro" id="IPR012677">
    <property type="entry name" value="Nucleotide-bd_a/b_plait_sf"/>
</dbReference>
<dbReference type="Ensembl" id="ENSCINT00000003753.3">
    <property type="protein sequence ID" value="ENSCINP00000003753.3"/>
    <property type="gene ID" value="ENSCING00000001858.3"/>
</dbReference>
<dbReference type="SUPFAM" id="SSF54928">
    <property type="entry name" value="RNA-binding domain, RBD"/>
    <property type="match status" value="1"/>
</dbReference>
<accession>F6T6Y7</accession>
<evidence type="ECO:0000313" key="6">
    <source>
        <dbReference type="Ensembl" id="ENSCINP00000003753.3"/>
    </source>
</evidence>
<sequence>MDVSKKSKSRNVGLISLDESKQAQFKAKMKSKITGVIKKQKMKSKDSTLTCFRMMLSKQGARSRKTGVIFLKHIPHGFFEPQMKMYFEQFGIVNKIRLSRSKRTGKSKGYAYIEFACEEVANIVAQTMNNYLMYERCLKCTVVPVDKLHPKTFKGHNQIFSKPATRKNSIRKFNERNSNSDEVRRFKRRNQKHLKLETKLKAMGINYDINNFLDVDSPNVTKTVI</sequence>
<evidence type="ECO:0000313" key="7">
    <source>
        <dbReference type="Proteomes" id="UP000008144"/>
    </source>
</evidence>
<dbReference type="Proteomes" id="UP000008144">
    <property type="component" value="Unassembled WGS sequence"/>
</dbReference>
<dbReference type="SMART" id="SM00360">
    <property type="entry name" value="RRM"/>
    <property type="match status" value="1"/>
</dbReference>
<evidence type="ECO:0000256" key="2">
    <source>
        <dbReference type="ARBA" id="ARBA00022884"/>
    </source>
</evidence>
<dbReference type="GO" id="GO:0003723">
    <property type="term" value="F:RNA binding"/>
    <property type="evidence" value="ECO:0000318"/>
    <property type="project" value="GO_Central"/>
</dbReference>
<dbReference type="PANTHER" id="PTHR46754">
    <property type="entry name" value="MKI67 FHA DOMAIN-INTERACTING NUCLEOLAR PHOSPHOPROTEIN"/>
    <property type="match status" value="1"/>
</dbReference>
<dbReference type="GeneTree" id="ENSGT00940000172371"/>
<dbReference type="Pfam" id="PF00076">
    <property type="entry name" value="RRM_1"/>
    <property type="match status" value="1"/>
</dbReference>
<dbReference type="GO" id="GO:0005730">
    <property type="term" value="C:nucleolus"/>
    <property type="evidence" value="ECO:0000318"/>
    <property type="project" value="GO_Central"/>
</dbReference>
<dbReference type="PROSITE" id="PS50102">
    <property type="entry name" value="RRM"/>
    <property type="match status" value="1"/>
</dbReference>
<dbReference type="Gene3D" id="3.30.70.330">
    <property type="match status" value="1"/>
</dbReference>
<evidence type="ECO:0000256" key="4">
    <source>
        <dbReference type="PROSITE-ProRule" id="PRU00176"/>
    </source>
</evidence>
<dbReference type="HOGENOM" id="CLU_025741_3_2_1"/>
<reference evidence="6" key="3">
    <citation type="submission" date="2025-09" db="UniProtKB">
        <authorList>
            <consortium name="Ensembl"/>
        </authorList>
    </citation>
    <scope>IDENTIFICATION</scope>
</reference>
<evidence type="ECO:0000256" key="1">
    <source>
        <dbReference type="ARBA" id="ARBA00004604"/>
    </source>
</evidence>
<name>F6T6Y7_CIOIN</name>
<dbReference type="AlphaFoldDB" id="F6T6Y7"/>
<keyword evidence="2 4" id="KW-0694">RNA-binding</keyword>
<reference evidence="7" key="1">
    <citation type="journal article" date="2002" name="Science">
        <title>The draft genome of Ciona intestinalis: insights into chordate and vertebrate origins.</title>
        <authorList>
            <person name="Dehal P."/>
            <person name="Satou Y."/>
            <person name="Campbell R.K."/>
            <person name="Chapman J."/>
            <person name="Degnan B."/>
            <person name="De Tomaso A."/>
            <person name="Davidson B."/>
            <person name="Di Gregorio A."/>
            <person name="Gelpke M."/>
            <person name="Goodstein D.M."/>
            <person name="Harafuji N."/>
            <person name="Hastings K.E."/>
            <person name="Ho I."/>
            <person name="Hotta K."/>
            <person name="Huang W."/>
            <person name="Kawashima T."/>
            <person name="Lemaire P."/>
            <person name="Martinez D."/>
            <person name="Meinertzhagen I.A."/>
            <person name="Necula S."/>
            <person name="Nonaka M."/>
            <person name="Putnam N."/>
            <person name="Rash S."/>
            <person name="Saiga H."/>
            <person name="Satake M."/>
            <person name="Terry A."/>
            <person name="Yamada L."/>
            <person name="Wang H.G."/>
            <person name="Awazu S."/>
            <person name="Azumi K."/>
            <person name="Boore J."/>
            <person name="Branno M."/>
            <person name="Chin-Bow S."/>
            <person name="DeSantis R."/>
            <person name="Doyle S."/>
            <person name="Francino P."/>
            <person name="Keys D.N."/>
            <person name="Haga S."/>
            <person name="Hayashi H."/>
            <person name="Hino K."/>
            <person name="Imai K.S."/>
            <person name="Inaba K."/>
            <person name="Kano S."/>
            <person name="Kobayashi K."/>
            <person name="Kobayashi M."/>
            <person name="Lee B.I."/>
            <person name="Makabe K.W."/>
            <person name="Manohar C."/>
            <person name="Matassi G."/>
            <person name="Medina M."/>
            <person name="Mochizuki Y."/>
            <person name="Mount S."/>
            <person name="Morishita T."/>
            <person name="Miura S."/>
            <person name="Nakayama A."/>
            <person name="Nishizaka S."/>
            <person name="Nomoto H."/>
            <person name="Ohta F."/>
            <person name="Oishi K."/>
            <person name="Rigoutsos I."/>
            <person name="Sano M."/>
            <person name="Sasaki A."/>
            <person name="Sasakura Y."/>
            <person name="Shoguchi E."/>
            <person name="Shin-i T."/>
            <person name="Spagnuolo A."/>
            <person name="Stainier D."/>
            <person name="Suzuki M.M."/>
            <person name="Tassy O."/>
            <person name="Takatori N."/>
            <person name="Tokuoka M."/>
            <person name="Yagi K."/>
            <person name="Yoshizaki F."/>
            <person name="Wada S."/>
            <person name="Zhang C."/>
            <person name="Hyatt P.D."/>
            <person name="Larimer F."/>
            <person name="Detter C."/>
            <person name="Doggett N."/>
            <person name="Glavina T."/>
            <person name="Hawkins T."/>
            <person name="Richardson P."/>
            <person name="Lucas S."/>
            <person name="Kohara Y."/>
            <person name="Levine M."/>
            <person name="Satoh N."/>
            <person name="Rokhsar D.S."/>
        </authorList>
    </citation>
    <scope>NUCLEOTIDE SEQUENCE [LARGE SCALE GENOMIC DNA]</scope>
</reference>
<reference evidence="6" key="2">
    <citation type="submission" date="2025-08" db="UniProtKB">
        <authorList>
            <consortium name="Ensembl"/>
        </authorList>
    </citation>
    <scope>IDENTIFICATION</scope>
</reference>
<dbReference type="FunCoup" id="F6T6Y7">
    <property type="interactions" value="233"/>
</dbReference>
<comment type="subcellular location">
    <subcellularLocation>
        <location evidence="1">Nucleus</location>
        <location evidence="1">Nucleolus</location>
    </subcellularLocation>
</comment>
<proteinExistence type="predicted"/>
<keyword evidence="7" id="KW-1185">Reference proteome</keyword>
<dbReference type="OMA" id="YLMYERC"/>
<evidence type="ECO:0000259" key="5">
    <source>
        <dbReference type="PROSITE" id="PS50102"/>
    </source>
</evidence>
<feature type="domain" description="RRM" evidence="5">
    <location>
        <begin position="67"/>
        <end position="139"/>
    </location>
</feature>
<protein>
    <recommendedName>
        <fullName evidence="5">RRM domain-containing protein</fullName>
    </recommendedName>
</protein>
<organism evidence="6 7">
    <name type="scientific">Ciona intestinalis</name>
    <name type="common">Transparent sea squirt</name>
    <name type="synonym">Ascidia intestinalis</name>
    <dbReference type="NCBI Taxonomy" id="7719"/>
    <lineage>
        <taxon>Eukaryota</taxon>
        <taxon>Metazoa</taxon>
        <taxon>Chordata</taxon>
        <taxon>Tunicata</taxon>
        <taxon>Ascidiacea</taxon>
        <taxon>Phlebobranchia</taxon>
        <taxon>Cionidae</taxon>
        <taxon>Ciona</taxon>
    </lineage>
</organism>